<dbReference type="OrthoDB" id="9779889at2"/>
<dbReference type="PATRIC" id="fig|111780.3.peg.4069"/>
<dbReference type="InterPro" id="IPR001623">
    <property type="entry name" value="DnaJ_domain"/>
</dbReference>
<keyword evidence="2" id="KW-0346">Stress response</keyword>
<dbReference type="InterPro" id="IPR036869">
    <property type="entry name" value="J_dom_sf"/>
</dbReference>
<name>K9XXZ6_STAC7</name>
<dbReference type="STRING" id="111780.Sta7437_3921"/>
<dbReference type="SMART" id="SM00271">
    <property type="entry name" value="DnaJ"/>
    <property type="match status" value="1"/>
</dbReference>
<keyword evidence="3" id="KW-1185">Reference proteome</keyword>
<dbReference type="AlphaFoldDB" id="K9XXZ6"/>
<sequence length="239" mass="28022">MNLSKNGVSQNHYQTLEVSDKATQQEIKQAYRRLAKVFHPDSQNQNADHNKIIALNAAYEILSNPQSRRLYDLELDSGQTLNSVINRQERTTHANQQYQRYRQAGKKEELQYHQWLTEVYRPINRLISLIINPLETEIDYLAADPFDQELMDNFCEYLENCRNYWQKASNIFSSQPNPAKLAGVAANMYYCLTQIGDGIRELEWFTLNYDDHYLHTGQEIFRIAQGLRWQAQEAIKSLI</sequence>
<dbReference type="Pfam" id="PF00226">
    <property type="entry name" value="DnaJ"/>
    <property type="match status" value="1"/>
</dbReference>
<proteinExistence type="predicted"/>
<evidence type="ECO:0000259" key="1">
    <source>
        <dbReference type="PROSITE" id="PS50076"/>
    </source>
</evidence>
<gene>
    <name evidence="2" type="ordered locus">Sta7437_3921</name>
</gene>
<feature type="domain" description="J" evidence="1">
    <location>
        <begin position="11"/>
        <end position="75"/>
    </location>
</feature>
<dbReference type="PANTHER" id="PTHR44825">
    <property type="match status" value="1"/>
</dbReference>
<dbReference type="InterPro" id="IPR052763">
    <property type="entry name" value="DnaJ_C4"/>
</dbReference>
<dbReference type="PROSITE" id="PS50076">
    <property type="entry name" value="DNAJ_2"/>
    <property type="match status" value="1"/>
</dbReference>
<dbReference type="SUPFAM" id="SSF46565">
    <property type="entry name" value="Chaperone J-domain"/>
    <property type="match status" value="1"/>
</dbReference>
<dbReference type="Gene3D" id="1.10.287.110">
    <property type="entry name" value="DnaJ domain"/>
    <property type="match status" value="1"/>
</dbReference>
<dbReference type="RefSeq" id="WP_015195062.1">
    <property type="nucleotide sequence ID" value="NC_019748.1"/>
</dbReference>
<dbReference type="EMBL" id="CP003653">
    <property type="protein sequence ID" value="AFZ37403.1"/>
    <property type="molecule type" value="Genomic_DNA"/>
</dbReference>
<organism evidence="2 3">
    <name type="scientific">Stanieria cyanosphaera (strain ATCC 29371 / PCC 7437)</name>
    <dbReference type="NCBI Taxonomy" id="111780"/>
    <lineage>
        <taxon>Bacteria</taxon>
        <taxon>Bacillati</taxon>
        <taxon>Cyanobacteriota</taxon>
        <taxon>Cyanophyceae</taxon>
        <taxon>Pleurocapsales</taxon>
        <taxon>Dermocarpellaceae</taxon>
        <taxon>Stanieria</taxon>
    </lineage>
</organism>
<dbReference type="KEGG" id="scs:Sta7437_3921"/>
<reference evidence="3" key="1">
    <citation type="journal article" date="2013" name="Proc. Natl. Acad. Sci. U.S.A.">
        <title>Improving the coverage of the cyanobacterial phylum using diversity-driven genome sequencing.</title>
        <authorList>
            <person name="Shih P.M."/>
            <person name="Wu D."/>
            <person name="Latifi A."/>
            <person name="Axen S.D."/>
            <person name="Fewer D.P."/>
            <person name="Talla E."/>
            <person name="Calteau A."/>
            <person name="Cai F."/>
            <person name="Tandeau de Marsac N."/>
            <person name="Rippka R."/>
            <person name="Herdman M."/>
            <person name="Sivonen K."/>
            <person name="Coursin T."/>
            <person name="Laurent T."/>
            <person name="Goodwin L."/>
            <person name="Nolan M."/>
            <person name="Davenport K.W."/>
            <person name="Han C.S."/>
            <person name="Rubin E.M."/>
            <person name="Eisen J.A."/>
            <person name="Woyke T."/>
            <person name="Gugger M."/>
            <person name="Kerfeld C.A."/>
        </authorList>
    </citation>
    <scope>NUCLEOTIDE SEQUENCE [LARGE SCALE GENOMIC DNA]</scope>
    <source>
        <strain evidence="3">ATCC 29371 / PCC 7437</strain>
    </source>
</reference>
<dbReference type="CDD" id="cd06257">
    <property type="entry name" value="DnaJ"/>
    <property type="match status" value="1"/>
</dbReference>
<dbReference type="Proteomes" id="UP000010473">
    <property type="component" value="Chromosome"/>
</dbReference>
<dbReference type="HOGENOM" id="CLU_1189056_0_0_3"/>
<dbReference type="PRINTS" id="PR00625">
    <property type="entry name" value="JDOMAIN"/>
</dbReference>
<dbReference type="PANTHER" id="PTHR44825:SF1">
    <property type="entry name" value="DNAJ HOMOLOG SUBFAMILY C MEMBER 4"/>
    <property type="match status" value="1"/>
</dbReference>
<dbReference type="eggNOG" id="COG0484">
    <property type="taxonomic scope" value="Bacteria"/>
</dbReference>
<accession>K9XXZ6</accession>
<evidence type="ECO:0000313" key="3">
    <source>
        <dbReference type="Proteomes" id="UP000010473"/>
    </source>
</evidence>
<protein>
    <submittedName>
        <fullName evidence="2">Heat shock protein DnaJ domain protein</fullName>
    </submittedName>
</protein>
<evidence type="ECO:0000313" key="2">
    <source>
        <dbReference type="EMBL" id="AFZ37403.1"/>
    </source>
</evidence>